<comment type="caution">
    <text evidence="1">The sequence shown here is derived from an EMBL/GenBank/DDBJ whole genome shotgun (WGS) entry which is preliminary data.</text>
</comment>
<keyword evidence="2" id="KW-1185">Reference proteome</keyword>
<sequence length="232" mass="26227">MEFERPNGMQGPMVYSTFQIKSKHSDEVEEFLIQDLTENYFDEAVNIIVENHAKCAVFHQAAKTLLSESGIRRVNEMYLNVFKEKISLVCLKMDTMEIVAVNALTYRDSEATNDANLNLIRDTVAFLNNEFNVMDHYGVHRVISAAGLCVVEKYRNRGIATKMLQARVPLLKCIGIKVTTTIFSTPGAQKAARAAGYEENYSISYDDLGKNFNKMDFSKFSNGFCKVMSLKV</sequence>
<accession>A0A9Q0N335</accession>
<dbReference type="AlphaFoldDB" id="A0A9Q0N335"/>
<dbReference type="Proteomes" id="UP001151699">
    <property type="component" value="Chromosome B"/>
</dbReference>
<evidence type="ECO:0000313" key="1">
    <source>
        <dbReference type="EMBL" id="KAJ6642167.1"/>
    </source>
</evidence>
<dbReference type="InterPro" id="IPR016181">
    <property type="entry name" value="Acyl_CoA_acyltransferase"/>
</dbReference>
<organism evidence="1 2">
    <name type="scientific">Pseudolycoriella hygida</name>
    <dbReference type="NCBI Taxonomy" id="35572"/>
    <lineage>
        <taxon>Eukaryota</taxon>
        <taxon>Metazoa</taxon>
        <taxon>Ecdysozoa</taxon>
        <taxon>Arthropoda</taxon>
        <taxon>Hexapoda</taxon>
        <taxon>Insecta</taxon>
        <taxon>Pterygota</taxon>
        <taxon>Neoptera</taxon>
        <taxon>Endopterygota</taxon>
        <taxon>Diptera</taxon>
        <taxon>Nematocera</taxon>
        <taxon>Sciaroidea</taxon>
        <taxon>Sciaridae</taxon>
        <taxon>Pseudolycoriella</taxon>
    </lineage>
</organism>
<reference evidence="1" key="1">
    <citation type="submission" date="2022-07" db="EMBL/GenBank/DDBJ databases">
        <authorList>
            <person name="Trinca V."/>
            <person name="Uliana J.V.C."/>
            <person name="Torres T.T."/>
            <person name="Ward R.J."/>
            <person name="Monesi N."/>
        </authorList>
    </citation>
    <scope>NUCLEOTIDE SEQUENCE</scope>
    <source>
        <strain evidence="1">HSMRA1968</strain>
        <tissue evidence="1">Whole embryos</tissue>
    </source>
</reference>
<dbReference type="SUPFAM" id="SSF55729">
    <property type="entry name" value="Acyl-CoA N-acyltransferases (Nat)"/>
    <property type="match status" value="1"/>
</dbReference>
<dbReference type="OrthoDB" id="8113373at2759"/>
<proteinExistence type="predicted"/>
<protein>
    <recommendedName>
        <fullName evidence="3">N-acetyltransferase domain-containing protein</fullName>
    </recommendedName>
</protein>
<evidence type="ECO:0008006" key="3">
    <source>
        <dbReference type="Google" id="ProtNLM"/>
    </source>
</evidence>
<dbReference type="Gene3D" id="3.40.630.30">
    <property type="match status" value="1"/>
</dbReference>
<dbReference type="EMBL" id="WJQU01000002">
    <property type="protein sequence ID" value="KAJ6642167.1"/>
    <property type="molecule type" value="Genomic_DNA"/>
</dbReference>
<gene>
    <name evidence="1" type="ORF">Bhyg_07114</name>
</gene>
<evidence type="ECO:0000313" key="2">
    <source>
        <dbReference type="Proteomes" id="UP001151699"/>
    </source>
</evidence>
<name>A0A9Q0N335_9DIPT</name>